<evidence type="ECO:0000313" key="4">
    <source>
        <dbReference type="EMBL" id="KAJ8774798.1"/>
    </source>
</evidence>
<protein>
    <recommendedName>
        <fullName evidence="3">CCHC-type domain-containing protein</fullName>
    </recommendedName>
</protein>
<dbReference type="Pfam" id="PF22936">
    <property type="entry name" value="Pol_BBD"/>
    <property type="match status" value="1"/>
</dbReference>
<evidence type="ECO:0000256" key="2">
    <source>
        <dbReference type="SAM" id="MobiDB-lite"/>
    </source>
</evidence>
<evidence type="ECO:0000313" key="5">
    <source>
        <dbReference type="Proteomes" id="UP001159364"/>
    </source>
</evidence>
<dbReference type="EMBL" id="JAIWQS010000001">
    <property type="protein sequence ID" value="KAJ8774798.1"/>
    <property type="molecule type" value="Genomic_DNA"/>
</dbReference>
<keyword evidence="1" id="KW-0863">Zinc-finger</keyword>
<dbReference type="InterPro" id="IPR001878">
    <property type="entry name" value="Znf_CCHC"/>
</dbReference>
<comment type="caution">
    <text evidence="4">The sequence shown here is derived from an EMBL/GenBank/DDBJ whole genome shotgun (WGS) entry which is preliminary data.</text>
</comment>
<evidence type="ECO:0000256" key="1">
    <source>
        <dbReference type="PROSITE-ProRule" id="PRU00047"/>
    </source>
</evidence>
<dbReference type="Gene3D" id="4.10.60.10">
    <property type="entry name" value="Zinc finger, CCHC-type"/>
    <property type="match status" value="1"/>
</dbReference>
<dbReference type="AlphaFoldDB" id="A0AAV8UAF4"/>
<dbReference type="Pfam" id="PF13976">
    <property type="entry name" value="gag_pre-integrs"/>
    <property type="match status" value="1"/>
</dbReference>
<dbReference type="PANTHER" id="PTHR35317">
    <property type="entry name" value="OS04G0629600 PROTEIN"/>
    <property type="match status" value="1"/>
</dbReference>
<dbReference type="GO" id="GO:0003676">
    <property type="term" value="F:nucleic acid binding"/>
    <property type="evidence" value="ECO:0007669"/>
    <property type="project" value="InterPro"/>
</dbReference>
<keyword evidence="1" id="KW-0862">Zinc</keyword>
<proteinExistence type="predicted"/>
<feature type="compositionally biased region" description="Basic and acidic residues" evidence="2">
    <location>
        <begin position="128"/>
        <end position="137"/>
    </location>
</feature>
<name>A0AAV8UAF4_9ROSI</name>
<accession>A0AAV8UAF4</accession>
<feature type="region of interest" description="Disordered" evidence="2">
    <location>
        <begin position="97"/>
        <end position="145"/>
    </location>
</feature>
<dbReference type="InterPro" id="IPR036875">
    <property type="entry name" value="Znf_CCHC_sf"/>
</dbReference>
<keyword evidence="5" id="KW-1185">Reference proteome</keyword>
<dbReference type="GO" id="GO:0008270">
    <property type="term" value="F:zinc ion binding"/>
    <property type="evidence" value="ECO:0007669"/>
    <property type="project" value="UniProtKB-KW"/>
</dbReference>
<dbReference type="Proteomes" id="UP001159364">
    <property type="component" value="Linkage Group LG01"/>
</dbReference>
<dbReference type="Pfam" id="PF00098">
    <property type="entry name" value="zf-CCHC"/>
    <property type="match status" value="1"/>
</dbReference>
<keyword evidence="1" id="KW-0479">Metal-binding</keyword>
<feature type="compositionally biased region" description="Basic and acidic residues" evidence="2">
    <location>
        <begin position="97"/>
        <end position="111"/>
    </location>
</feature>
<dbReference type="InterPro" id="IPR054722">
    <property type="entry name" value="PolX-like_BBD"/>
</dbReference>
<reference evidence="4 5" key="1">
    <citation type="submission" date="2021-09" db="EMBL/GenBank/DDBJ databases">
        <title>Genomic insights and catalytic innovation underlie evolution of tropane alkaloids biosynthesis.</title>
        <authorList>
            <person name="Wang Y.-J."/>
            <person name="Tian T."/>
            <person name="Huang J.-P."/>
            <person name="Huang S.-X."/>
        </authorList>
    </citation>
    <scope>NUCLEOTIDE SEQUENCE [LARGE SCALE GENOMIC DNA]</scope>
    <source>
        <strain evidence="4">KIB-2018</strain>
        <tissue evidence="4">Leaf</tissue>
    </source>
</reference>
<dbReference type="PANTHER" id="PTHR35317:SF38">
    <property type="entry name" value="RNA-DIRECTED DNA POLYMERASE"/>
    <property type="match status" value="1"/>
</dbReference>
<feature type="domain" description="CCHC-type" evidence="3">
    <location>
        <begin position="153"/>
        <end position="167"/>
    </location>
</feature>
<dbReference type="Pfam" id="PF14223">
    <property type="entry name" value="Retrotran_gag_2"/>
    <property type="match status" value="1"/>
</dbReference>
<dbReference type="PROSITE" id="PS50158">
    <property type="entry name" value="ZF_CCHC"/>
    <property type="match status" value="1"/>
</dbReference>
<dbReference type="InterPro" id="IPR025724">
    <property type="entry name" value="GAG-pre-integrase_dom"/>
</dbReference>
<dbReference type="SUPFAM" id="SSF57756">
    <property type="entry name" value="Retrovirus zinc finger-like domains"/>
    <property type="match status" value="1"/>
</dbReference>
<sequence length="374" mass="41928">MGESESIDEYSGKLTIIVNKLRGLGNTVDDIQVVKKLLRSTSAKFLQITSTIEEFSDLKTKSVDEIIGSLKAHEERLQGFGEKDETVLLTRAEWKGRENAKSSKKEGKDQGSSRGGRGWGRGRGRGRGRSDSHRGDEGGSQTQKKKFDKSKIKCYSCQQMGHFASECSTKDEQLNLIEMQKDEESSLLMIETCEIKNTRDKEPDFVMLNETIVPPPSNIGAENSWYLDTGASNHMSGERRVFRELDTSVVGKVRFGDNSVIDICGRGIVLFKGKTDEHLILSQVYYIPKLKSNIISLGQLYESGNKIAGSLIIMVTIQSNRLYVAKLKLADQVCLMANINNDGWLWHARYGHLNFHSLKQLTDKRMVEGLPKIT</sequence>
<dbReference type="SMART" id="SM00343">
    <property type="entry name" value="ZnF_C2HC"/>
    <property type="match status" value="1"/>
</dbReference>
<gene>
    <name evidence="4" type="ORF">K2173_017244</name>
</gene>
<organism evidence="4 5">
    <name type="scientific">Erythroxylum novogranatense</name>
    <dbReference type="NCBI Taxonomy" id="1862640"/>
    <lineage>
        <taxon>Eukaryota</taxon>
        <taxon>Viridiplantae</taxon>
        <taxon>Streptophyta</taxon>
        <taxon>Embryophyta</taxon>
        <taxon>Tracheophyta</taxon>
        <taxon>Spermatophyta</taxon>
        <taxon>Magnoliopsida</taxon>
        <taxon>eudicotyledons</taxon>
        <taxon>Gunneridae</taxon>
        <taxon>Pentapetalae</taxon>
        <taxon>rosids</taxon>
        <taxon>fabids</taxon>
        <taxon>Malpighiales</taxon>
        <taxon>Erythroxylaceae</taxon>
        <taxon>Erythroxylum</taxon>
    </lineage>
</organism>
<evidence type="ECO:0000259" key="3">
    <source>
        <dbReference type="PROSITE" id="PS50158"/>
    </source>
</evidence>